<dbReference type="RefSeq" id="XP_024406443.1">
    <property type="nucleotide sequence ID" value="XM_024548832.1"/>
</dbReference>
<dbReference type="EMBL" id="JPDN02000004">
    <property type="protein sequence ID" value="PON29481.1"/>
    <property type="molecule type" value="Genomic_DNA"/>
</dbReference>
<dbReference type="Proteomes" id="UP000054821">
    <property type="component" value="Unassembled WGS sequence"/>
</dbReference>
<evidence type="ECO:0000256" key="1">
    <source>
        <dbReference type="SAM" id="MobiDB-lite"/>
    </source>
</evidence>
<evidence type="ECO:0000313" key="2">
    <source>
        <dbReference type="EMBL" id="PON29481.1"/>
    </source>
</evidence>
<comment type="caution">
    <text evidence="2">The sequence shown here is derived from an EMBL/GenBank/DDBJ whole genome shotgun (WGS) entry which is preliminary data.</text>
</comment>
<gene>
    <name evidence="2" type="ORF">TGAM01_v201730</name>
</gene>
<dbReference type="AlphaFoldDB" id="A0A2P4ZZ01"/>
<proteinExistence type="predicted"/>
<feature type="region of interest" description="Disordered" evidence="1">
    <location>
        <begin position="1"/>
        <end position="22"/>
    </location>
</feature>
<reference evidence="2 3" key="1">
    <citation type="journal article" date="2016" name="Genome Announc.">
        <title>Draft Whole-Genome Sequence of Trichoderma gamsii T6085, a Promising Biocontrol Agent of Fusarium Head Blight on Wheat.</title>
        <authorList>
            <person name="Baroncelli R."/>
            <person name="Zapparata A."/>
            <person name="Piaggeschi G."/>
            <person name="Sarrocco S."/>
            <person name="Vannacci G."/>
        </authorList>
    </citation>
    <scope>NUCLEOTIDE SEQUENCE [LARGE SCALE GENOMIC DNA]</scope>
    <source>
        <strain evidence="2 3">T6085</strain>
    </source>
</reference>
<accession>A0A2P4ZZ01</accession>
<name>A0A2P4ZZ01_9HYPO</name>
<evidence type="ECO:0000313" key="3">
    <source>
        <dbReference type="Proteomes" id="UP000054821"/>
    </source>
</evidence>
<dbReference type="GeneID" id="36347348"/>
<organism evidence="2 3">
    <name type="scientific">Trichoderma gamsii</name>
    <dbReference type="NCBI Taxonomy" id="398673"/>
    <lineage>
        <taxon>Eukaryota</taxon>
        <taxon>Fungi</taxon>
        <taxon>Dikarya</taxon>
        <taxon>Ascomycota</taxon>
        <taxon>Pezizomycotina</taxon>
        <taxon>Sordariomycetes</taxon>
        <taxon>Hypocreomycetidae</taxon>
        <taxon>Hypocreales</taxon>
        <taxon>Hypocreaceae</taxon>
        <taxon>Trichoderma</taxon>
    </lineage>
</organism>
<feature type="non-terminal residue" evidence="2">
    <location>
        <position position="1"/>
    </location>
</feature>
<sequence>YSQLDKPPPEHNSNLIYSHPAPKVPNKEFQRFTATNVSTTWPFSPAHSQKTRKVFANLQLLPEASTFTLR</sequence>
<protein>
    <submittedName>
        <fullName evidence="2">Uncharacterized protein</fullName>
    </submittedName>
</protein>
<keyword evidence="3" id="KW-1185">Reference proteome</keyword>